<evidence type="ECO:0000313" key="1">
    <source>
        <dbReference type="EMBL" id="KAJ6248571.1"/>
    </source>
</evidence>
<keyword evidence="2" id="KW-1185">Reference proteome</keyword>
<sequence>MMDSEYLTNIPIGMVIVNIHTALDIIKWEIRTEPAKHMILKRKAKFLKKLRHLELDHLSKDLKMDEIEGIDWKNIDEKKLKKKLHEVHVKTIQDKADSSVGEEN</sequence>
<dbReference type="Proteomes" id="UP001150062">
    <property type="component" value="Unassembled WGS sequence"/>
</dbReference>
<protein>
    <submittedName>
        <fullName evidence="1">Uncharacterized protein</fullName>
    </submittedName>
</protein>
<accession>A0ABQ8YV91</accession>
<dbReference type="EMBL" id="JAOAOG010000110">
    <property type="protein sequence ID" value="KAJ6248571.1"/>
    <property type="molecule type" value="Genomic_DNA"/>
</dbReference>
<name>A0ABQ8YV91_9EUKA</name>
<evidence type="ECO:0000313" key="2">
    <source>
        <dbReference type="Proteomes" id="UP001150062"/>
    </source>
</evidence>
<reference evidence="1" key="1">
    <citation type="submission" date="2022-08" db="EMBL/GenBank/DDBJ databases">
        <title>Novel sulfate-reducing endosymbionts in the free-living metamonad Anaeramoeba.</title>
        <authorList>
            <person name="Jerlstrom-Hultqvist J."/>
            <person name="Cepicka I."/>
            <person name="Gallot-Lavallee L."/>
            <person name="Salas-Leiva D."/>
            <person name="Curtis B.A."/>
            <person name="Zahonova K."/>
            <person name="Pipaliya S."/>
            <person name="Dacks J."/>
            <person name="Roger A.J."/>
        </authorList>
    </citation>
    <scope>NUCLEOTIDE SEQUENCE</scope>
    <source>
        <strain evidence="1">Schooner1</strain>
    </source>
</reference>
<organism evidence="1 2">
    <name type="scientific">Anaeramoeba flamelloides</name>
    <dbReference type="NCBI Taxonomy" id="1746091"/>
    <lineage>
        <taxon>Eukaryota</taxon>
        <taxon>Metamonada</taxon>
        <taxon>Anaeramoebidae</taxon>
        <taxon>Anaeramoeba</taxon>
    </lineage>
</organism>
<comment type="caution">
    <text evidence="1">The sequence shown here is derived from an EMBL/GenBank/DDBJ whole genome shotgun (WGS) entry which is preliminary data.</text>
</comment>
<gene>
    <name evidence="1" type="ORF">M0813_17538</name>
</gene>
<proteinExistence type="predicted"/>